<gene>
    <name evidence="2" type="ORF">Mal33_27340</name>
</gene>
<proteinExistence type="predicted"/>
<feature type="region of interest" description="Disordered" evidence="1">
    <location>
        <begin position="129"/>
        <end position="167"/>
    </location>
</feature>
<feature type="compositionally biased region" description="Basic and acidic residues" evidence="1">
    <location>
        <begin position="129"/>
        <end position="139"/>
    </location>
</feature>
<evidence type="ECO:0000313" key="3">
    <source>
        <dbReference type="Proteomes" id="UP000316770"/>
    </source>
</evidence>
<protein>
    <submittedName>
        <fullName evidence="2">Uncharacterized protein</fullName>
    </submittedName>
</protein>
<evidence type="ECO:0000256" key="1">
    <source>
        <dbReference type="SAM" id="MobiDB-lite"/>
    </source>
</evidence>
<sequence>MTGPQLAILHHGDCCPGDAAYVEDPIRSPSLRRTQRWQPKQTMTKKQRIPHKFQPWIAVRKKYRLTDAQVQMARELGLSPKRFSNYADRKDQPWKLPLPEFIEALYEKQFGRVAPEVVLTIEAMAAEHQARREAKKLAKQEALAQEESQTEDAAATDEPASPEADDQ</sequence>
<dbReference type="AlphaFoldDB" id="A0A518IUG4"/>
<dbReference type="RefSeq" id="WP_197453228.1">
    <property type="nucleotide sequence ID" value="NZ_CP036318.1"/>
</dbReference>
<dbReference type="EMBL" id="CP036318">
    <property type="protein sequence ID" value="QDV56736.1"/>
    <property type="molecule type" value="Genomic_DNA"/>
</dbReference>
<reference evidence="2 3" key="1">
    <citation type="submission" date="2019-02" db="EMBL/GenBank/DDBJ databases">
        <title>Deep-cultivation of Planctomycetes and their phenomic and genomic characterization uncovers novel biology.</title>
        <authorList>
            <person name="Wiegand S."/>
            <person name="Jogler M."/>
            <person name="Boedeker C."/>
            <person name="Pinto D."/>
            <person name="Vollmers J."/>
            <person name="Rivas-Marin E."/>
            <person name="Kohn T."/>
            <person name="Peeters S.H."/>
            <person name="Heuer A."/>
            <person name="Rast P."/>
            <person name="Oberbeckmann S."/>
            <person name="Bunk B."/>
            <person name="Jeske O."/>
            <person name="Meyerdierks A."/>
            <person name="Storesund J.E."/>
            <person name="Kallscheuer N."/>
            <person name="Luecker S."/>
            <person name="Lage O.M."/>
            <person name="Pohl T."/>
            <person name="Merkel B.J."/>
            <person name="Hornburger P."/>
            <person name="Mueller R.-W."/>
            <person name="Bruemmer F."/>
            <person name="Labrenz M."/>
            <person name="Spormann A.M."/>
            <person name="Op den Camp H."/>
            <person name="Overmann J."/>
            <person name="Amann R."/>
            <person name="Jetten M.S.M."/>
            <person name="Mascher T."/>
            <person name="Medema M.H."/>
            <person name="Devos D.P."/>
            <person name="Kaster A.-K."/>
            <person name="Ovreas L."/>
            <person name="Rohde M."/>
            <person name="Galperin M.Y."/>
            <person name="Jogler C."/>
        </authorList>
    </citation>
    <scope>NUCLEOTIDE SEQUENCE [LARGE SCALE GENOMIC DNA]</scope>
    <source>
        <strain evidence="2 3">Mal33</strain>
    </source>
</reference>
<name>A0A518IUG4_9BACT</name>
<keyword evidence="3" id="KW-1185">Reference proteome</keyword>
<dbReference type="Proteomes" id="UP000316770">
    <property type="component" value="Chromosome"/>
</dbReference>
<accession>A0A518IUG4</accession>
<evidence type="ECO:0000313" key="2">
    <source>
        <dbReference type="EMBL" id="QDV56736.1"/>
    </source>
</evidence>
<organism evidence="2 3">
    <name type="scientific">Rosistilla oblonga</name>
    <dbReference type="NCBI Taxonomy" id="2527990"/>
    <lineage>
        <taxon>Bacteria</taxon>
        <taxon>Pseudomonadati</taxon>
        <taxon>Planctomycetota</taxon>
        <taxon>Planctomycetia</taxon>
        <taxon>Pirellulales</taxon>
        <taxon>Pirellulaceae</taxon>
        <taxon>Rosistilla</taxon>
    </lineage>
</organism>